<dbReference type="EMBL" id="SDWY01000001">
    <property type="protein sequence ID" value="MDN6899422.1"/>
    <property type="molecule type" value="Genomic_DNA"/>
</dbReference>
<feature type="signal peptide" evidence="2">
    <location>
        <begin position="1"/>
        <end position="17"/>
    </location>
</feature>
<proteinExistence type="predicted"/>
<organism evidence="3 6">
    <name type="scientific">Oenococcus sicerae</name>
    <dbReference type="NCBI Taxonomy" id="2203724"/>
    <lineage>
        <taxon>Bacteria</taxon>
        <taxon>Bacillati</taxon>
        <taxon>Bacillota</taxon>
        <taxon>Bacilli</taxon>
        <taxon>Lactobacillales</taxon>
        <taxon>Lactobacillaceae</taxon>
        <taxon>Oenococcus</taxon>
    </lineage>
</organism>
<feature type="region of interest" description="Disordered" evidence="1">
    <location>
        <begin position="151"/>
        <end position="172"/>
    </location>
</feature>
<evidence type="ECO:0000256" key="2">
    <source>
        <dbReference type="SAM" id="SignalP"/>
    </source>
</evidence>
<protein>
    <submittedName>
        <fullName evidence="3">YtxH domain-containing protein</fullName>
    </submittedName>
</protein>
<dbReference type="Gene3D" id="1.20.120.20">
    <property type="entry name" value="Apolipoprotein"/>
    <property type="match status" value="1"/>
</dbReference>
<evidence type="ECO:0000313" key="6">
    <source>
        <dbReference type="Proteomes" id="UP001167919"/>
    </source>
</evidence>
<dbReference type="RefSeq" id="WP_128686591.1">
    <property type="nucleotide sequence ID" value="NZ_CP029684.2"/>
</dbReference>
<dbReference type="SUPFAM" id="SSF58113">
    <property type="entry name" value="Apolipoprotein A-I"/>
    <property type="match status" value="1"/>
</dbReference>
<feature type="compositionally biased region" description="Basic and acidic residues" evidence="1">
    <location>
        <begin position="158"/>
        <end position="172"/>
    </location>
</feature>
<evidence type="ECO:0000256" key="1">
    <source>
        <dbReference type="SAM" id="MobiDB-lite"/>
    </source>
</evidence>
<dbReference type="AlphaFoldDB" id="A0AAJ1VPU6"/>
<feature type="chain" id="PRO_5042514440" evidence="2">
    <location>
        <begin position="18"/>
        <end position="172"/>
    </location>
</feature>
<sequence>MAKGLIAGIIATAAAYAAFKALPQAKQDELVVKAKEAGNKLKDLGYDAAYAGADLAGDLSEKAKDKVGEVDEQLKNSKYADTYQDVKDKAADIASQASPYLDKAKDTANDLIDKASPYADKAKDAVSPYLGKAKDTIDDLRQHFSKEAINLEEDDALKDDLTKPDEDEKTNN</sequence>
<gene>
    <name evidence="4" type="ORF">DLJ48_06075</name>
    <name evidence="3" type="ORF">EVC35_00145</name>
</gene>
<keyword evidence="5" id="KW-1185">Reference proteome</keyword>
<evidence type="ECO:0000313" key="4">
    <source>
        <dbReference type="EMBL" id="QAS70121.1"/>
    </source>
</evidence>
<dbReference type="Proteomes" id="UP000286907">
    <property type="component" value="Chromosome"/>
</dbReference>
<reference evidence="4 5" key="1">
    <citation type="journal article" date="2019" name="Syst. Appl. Microbiol.">
        <title>Oenococcus sicerae sp. nov., isolated from French cider.</title>
        <authorList>
            <person name="Cousin F.J."/>
            <person name="Le Guellec R."/>
            <person name="Chagnot C."/>
            <person name="Goux D."/>
            <person name="Dalmasso M."/>
            <person name="Laplace J.M."/>
            <person name="Cretenet M."/>
        </authorList>
    </citation>
    <scope>NUCLEOTIDE SEQUENCE [LARGE SCALE GENOMIC DNA]</scope>
    <source>
        <strain evidence="4 5">UCMA 15228</strain>
    </source>
</reference>
<evidence type="ECO:0000313" key="3">
    <source>
        <dbReference type="EMBL" id="MDN6899422.1"/>
    </source>
</evidence>
<reference evidence="3" key="2">
    <citation type="submission" date="2019-01" db="EMBL/GenBank/DDBJ databases">
        <title>Oenococcus sicerae UCMA17102.</title>
        <authorList>
            <person name="Cousin F.J."/>
            <person name="Le Guellec R."/>
            <person name="Cretenet M."/>
        </authorList>
    </citation>
    <scope>NUCLEOTIDE SEQUENCE</scope>
    <source>
        <strain evidence="3">UCMA17102</strain>
    </source>
</reference>
<dbReference type="Proteomes" id="UP001167919">
    <property type="component" value="Unassembled WGS sequence"/>
</dbReference>
<accession>A0AAJ1VPU6</accession>
<keyword evidence="2" id="KW-0732">Signal</keyword>
<dbReference type="EMBL" id="CP029684">
    <property type="protein sequence ID" value="QAS70121.1"/>
    <property type="molecule type" value="Genomic_DNA"/>
</dbReference>
<reference evidence="4" key="3">
    <citation type="submission" date="2020-01" db="EMBL/GenBank/DDBJ databases">
        <authorList>
            <person name="Cousin F.J."/>
            <person name="Le Guellec R."/>
            <person name="Cretenet M."/>
        </authorList>
    </citation>
    <scope>NUCLEOTIDE SEQUENCE</scope>
    <source>
        <strain evidence="4">UCMA 15228</strain>
    </source>
</reference>
<name>A0AAJ1VPU6_9LACO</name>
<evidence type="ECO:0000313" key="5">
    <source>
        <dbReference type="Proteomes" id="UP000286907"/>
    </source>
</evidence>